<protein>
    <submittedName>
        <fullName evidence="2">Uncharacterized protein</fullName>
    </submittedName>
</protein>
<feature type="region of interest" description="Disordered" evidence="1">
    <location>
        <begin position="1"/>
        <end position="46"/>
    </location>
</feature>
<keyword evidence="3" id="KW-1185">Reference proteome</keyword>
<proteinExistence type="predicted"/>
<comment type="caution">
    <text evidence="2">The sequence shown here is derived from an EMBL/GenBank/DDBJ whole genome shotgun (WGS) entry which is preliminary data.</text>
</comment>
<accession>A0A822XUN3</accession>
<evidence type="ECO:0000313" key="3">
    <source>
        <dbReference type="Proteomes" id="UP000607653"/>
    </source>
</evidence>
<evidence type="ECO:0000256" key="1">
    <source>
        <dbReference type="SAM" id="MobiDB-lite"/>
    </source>
</evidence>
<feature type="compositionally biased region" description="Polar residues" evidence="1">
    <location>
        <begin position="1"/>
        <end position="11"/>
    </location>
</feature>
<dbReference type="Proteomes" id="UP000607653">
    <property type="component" value="Unassembled WGS sequence"/>
</dbReference>
<reference evidence="2 3" key="1">
    <citation type="journal article" date="2020" name="Mol. Biol. Evol.">
        <title>Distinct Expression and Methylation Patterns for Genes with Different Fates following a Single Whole-Genome Duplication in Flowering Plants.</title>
        <authorList>
            <person name="Shi T."/>
            <person name="Rahmani R.S."/>
            <person name="Gugger P.F."/>
            <person name="Wang M."/>
            <person name="Li H."/>
            <person name="Zhang Y."/>
            <person name="Li Z."/>
            <person name="Wang Q."/>
            <person name="Van de Peer Y."/>
            <person name="Marchal K."/>
            <person name="Chen J."/>
        </authorList>
    </citation>
    <scope>NUCLEOTIDE SEQUENCE [LARGE SCALE GENOMIC DNA]</scope>
    <source>
        <tissue evidence="2">Leaf</tissue>
    </source>
</reference>
<gene>
    <name evidence="2" type="ORF">HUJ06_023978</name>
</gene>
<organism evidence="2 3">
    <name type="scientific">Nelumbo nucifera</name>
    <name type="common">Sacred lotus</name>
    <dbReference type="NCBI Taxonomy" id="4432"/>
    <lineage>
        <taxon>Eukaryota</taxon>
        <taxon>Viridiplantae</taxon>
        <taxon>Streptophyta</taxon>
        <taxon>Embryophyta</taxon>
        <taxon>Tracheophyta</taxon>
        <taxon>Spermatophyta</taxon>
        <taxon>Magnoliopsida</taxon>
        <taxon>Proteales</taxon>
        <taxon>Nelumbonaceae</taxon>
        <taxon>Nelumbo</taxon>
    </lineage>
</organism>
<sequence length="86" mass="9652">MAESQSLNKTQKGLKDPGMAMVQSVVQLSGDGEANGNSNDERTQNEVYVASSSKREEMVGKETENSRRKKRRFRSIVSIYRTTKPI</sequence>
<evidence type="ECO:0000313" key="2">
    <source>
        <dbReference type="EMBL" id="DAD22515.1"/>
    </source>
</evidence>
<dbReference type="EMBL" id="DUZY01000001">
    <property type="protein sequence ID" value="DAD22515.1"/>
    <property type="molecule type" value="Genomic_DNA"/>
</dbReference>
<name>A0A822XUN3_NELNU</name>
<dbReference type="AlphaFoldDB" id="A0A822XUN3"/>